<keyword evidence="2" id="KW-1185">Reference proteome</keyword>
<proteinExistence type="predicted"/>
<name>A0AAV4VCK7_CAEEX</name>
<organism evidence="1 2">
    <name type="scientific">Caerostris extrusa</name>
    <name type="common">Bark spider</name>
    <name type="synonym">Caerostris bankana</name>
    <dbReference type="NCBI Taxonomy" id="172846"/>
    <lineage>
        <taxon>Eukaryota</taxon>
        <taxon>Metazoa</taxon>
        <taxon>Ecdysozoa</taxon>
        <taxon>Arthropoda</taxon>
        <taxon>Chelicerata</taxon>
        <taxon>Arachnida</taxon>
        <taxon>Araneae</taxon>
        <taxon>Araneomorphae</taxon>
        <taxon>Entelegynae</taxon>
        <taxon>Araneoidea</taxon>
        <taxon>Araneidae</taxon>
        <taxon>Caerostris</taxon>
    </lineage>
</organism>
<evidence type="ECO:0000313" key="2">
    <source>
        <dbReference type="Proteomes" id="UP001054945"/>
    </source>
</evidence>
<protein>
    <submittedName>
        <fullName evidence="1">Uncharacterized protein</fullName>
    </submittedName>
</protein>
<dbReference type="EMBL" id="BPLR01014290">
    <property type="protein sequence ID" value="GIY67871.1"/>
    <property type="molecule type" value="Genomic_DNA"/>
</dbReference>
<dbReference type="AlphaFoldDB" id="A0AAV4VCK7"/>
<reference evidence="1 2" key="1">
    <citation type="submission" date="2021-06" db="EMBL/GenBank/DDBJ databases">
        <title>Caerostris extrusa draft genome.</title>
        <authorList>
            <person name="Kono N."/>
            <person name="Arakawa K."/>
        </authorList>
    </citation>
    <scope>NUCLEOTIDE SEQUENCE [LARGE SCALE GENOMIC DNA]</scope>
</reference>
<evidence type="ECO:0000313" key="1">
    <source>
        <dbReference type="EMBL" id="GIY67871.1"/>
    </source>
</evidence>
<dbReference type="Proteomes" id="UP001054945">
    <property type="component" value="Unassembled WGS sequence"/>
</dbReference>
<sequence length="69" mass="7360">MTPCDEDEIMTLGGCKDTKYGCCPDGITPAGLNDEGCPKMNILSNNETCEEAEYGCCADNFTLALGPFK</sequence>
<comment type="caution">
    <text evidence="1">The sequence shown here is derived from an EMBL/GenBank/DDBJ whole genome shotgun (WGS) entry which is preliminary data.</text>
</comment>
<gene>
    <name evidence="1" type="ORF">CEXT_6051</name>
</gene>
<accession>A0AAV4VCK7</accession>